<accession>A0ABD6QIL8</accession>
<comment type="caution">
    <text evidence="1">The sequence shown here is derived from an EMBL/GenBank/DDBJ whole genome shotgun (WGS) entry which is preliminary data.</text>
</comment>
<dbReference type="AlphaFoldDB" id="A0ABD6QIL8"/>
<dbReference type="Proteomes" id="UP000187001">
    <property type="component" value="Unassembled WGS sequence"/>
</dbReference>
<evidence type="ECO:0000313" key="2">
    <source>
        <dbReference type="Proteomes" id="UP000187001"/>
    </source>
</evidence>
<protein>
    <submittedName>
        <fullName evidence="1">Uncharacterized protein</fullName>
    </submittedName>
</protein>
<reference evidence="1 2" key="1">
    <citation type="submission" date="2016-07" db="EMBL/GenBank/DDBJ databases">
        <authorList>
            <person name="Sutton G."/>
            <person name="Brinkac L."/>
            <person name="Sanka R."/>
            <person name="Adams M."/>
            <person name="Lau E."/>
            <person name="Kumar A."/>
            <person name="Macaden R."/>
        </authorList>
    </citation>
    <scope>NUCLEOTIDE SEQUENCE [LARGE SCALE GENOMIC DNA]</scope>
    <source>
        <strain evidence="1 2">GA-0871</strain>
    </source>
</reference>
<gene>
    <name evidence="1" type="ORF">A5742_04235</name>
</gene>
<name>A0ABD6QIL8_MYCFO</name>
<dbReference type="EMBL" id="MBER01000111">
    <property type="protein sequence ID" value="OMC40146.1"/>
    <property type="molecule type" value="Genomic_DNA"/>
</dbReference>
<organism evidence="1 2">
    <name type="scientific">Mycolicibacterium fortuitum</name>
    <name type="common">Mycobacterium fortuitum</name>
    <dbReference type="NCBI Taxonomy" id="1766"/>
    <lineage>
        <taxon>Bacteria</taxon>
        <taxon>Bacillati</taxon>
        <taxon>Actinomycetota</taxon>
        <taxon>Actinomycetes</taxon>
        <taxon>Mycobacteriales</taxon>
        <taxon>Mycobacteriaceae</taxon>
        <taxon>Mycolicibacterium</taxon>
    </lineage>
</organism>
<evidence type="ECO:0000313" key="1">
    <source>
        <dbReference type="EMBL" id="OMC40146.1"/>
    </source>
</evidence>
<dbReference type="RefSeq" id="WP_076206406.1">
    <property type="nucleotide sequence ID" value="NZ_MBER01000111.1"/>
</dbReference>
<sequence>MNSQGKNLDNLLALLEELKAEELAAEYAYHMAMGEWSDNPSEPSDADCIAVVLEGKLFSLALTDAQARERDSEFVSFTVNAVIQGAFWVWRMDYDRLLKEAQTRLATDPEARQRLREDLLANARS</sequence>
<proteinExistence type="predicted"/>